<evidence type="ECO:0000259" key="3">
    <source>
        <dbReference type="Pfam" id="PF00534"/>
    </source>
</evidence>
<proteinExistence type="predicted"/>
<evidence type="ECO:0000256" key="1">
    <source>
        <dbReference type="ARBA" id="ARBA00022676"/>
    </source>
</evidence>
<accession>A0A3S3RBQ2</accession>
<comment type="caution">
    <text evidence="4">The sequence shown here is derived from an EMBL/GenBank/DDBJ whole genome shotgun (WGS) entry which is preliminary data.</text>
</comment>
<keyword evidence="1" id="KW-0328">Glycosyltransferase</keyword>
<reference evidence="4 5" key="1">
    <citation type="submission" date="2017-01" db="EMBL/GenBank/DDBJ databases">
        <title>The cable genome- insights into the physiology and evolution of filamentous bacteria capable of sulfide oxidation via long distance electron transfer.</title>
        <authorList>
            <person name="Schreiber L."/>
            <person name="Bjerg J.T."/>
            <person name="Boggild A."/>
            <person name="Van De Vossenberg J."/>
            <person name="Meysman F."/>
            <person name="Nielsen L.P."/>
            <person name="Schramm A."/>
            <person name="Kjeldsen K.U."/>
        </authorList>
    </citation>
    <scope>NUCLEOTIDE SEQUENCE [LARGE SCALE GENOMIC DNA]</scope>
    <source>
        <strain evidence="4">A2</strain>
    </source>
</reference>
<keyword evidence="2 4" id="KW-0808">Transferase</keyword>
<dbReference type="SUPFAM" id="SSF53756">
    <property type="entry name" value="UDP-Glycosyltransferase/glycogen phosphorylase"/>
    <property type="match status" value="1"/>
</dbReference>
<dbReference type="Gene3D" id="3.40.50.2000">
    <property type="entry name" value="Glycogen Phosphorylase B"/>
    <property type="match status" value="1"/>
</dbReference>
<dbReference type="PANTHER" id="PTHR12526">
    <property type="entry name" value="GLYCOSYLTRANSFERASE"/>
    <property type="match status" value="1"/>
</dbReference>
<dbReference type="Pfam" id="PF00534">
    <property type="entry name" value="Glycos_transf_1"/>
    <property type="match status" value="1"/>
</dbReference>
<dbReference type="EMBL" id="MTKQ01000039">
    <property type="protein sequence ID" value="RWX48962.1"/>
    <property type="molecule type" value="Genomic_DNA"/>
</dbReference>
<dbReference type="Proteomes" id="UP000286862">
    <property type="component" value="Unassembled WGS sequence"/>
</dbReference>
<dbReference type="CDD" id="cd03801">
    <property type="entry name" value="GT4_PimA-like"/>
    <property type="match status" value="1"/>
</dbReference>
<protein>
    <submittedName>
        <fullName evidence="4">Glycosyl transferases group 1</fullName>
    </submittedName>
</protein>
<name>A0A3S3RBQ2_9BACT</name>
<sequence length="208" mass="23215">MVEVKDKTQEVEAQRHQVRLQYRLREDETVLGYVGRLSIEKGLKYLIKAGERLLQAGVPFRIFVIGDGPQEEELKQIVTEYGLEEKVIFVGFQKDVSALLPAFDIFLLPSLTEGTSMALLEAMACGLPVIATAVGGTPKVITSEEDGILVPSKSPEAIVQAVIRLMENKELCQRMGHAALQTIESEYSLHSWLKKIDDIYTVVIQSKR</sequence>
<gene>
    <name evidence="4" type="ORF">VT99_10391</name>
</gene>
<dbReference type="AlphaFoldDB" id="A0A3S3RBQ2"/>
<evidence type="ECO:0000313" key="4">
    <source>
        <dbReference type="EMBL" id="RWX48962.1"/>
    </source>
</evidence>
<organism evidence="4 5">
    <name type="scientific">Candidatus Electrothrix marina</name>
    <dbReference type="NCBI Taxonomy" id="1859130"/>
    <lineage>
        <taxon>Bacteria</taxon>
        <taxon>Pseudomonadati</taxon>
        <taxon>Thermodesulfobacteriota</taxon>
        <taxon>Desulfobulbia</taxon>
        <taxon>Desulfobulbales</taxon>
        <taxon>Desulfobulbaceae</taxon>
        <taxon>Candidatus Electrothrix</taxon>
    </lineage>
</organism>
<dbReference type="InterPro" id="IPR001296">
    <property type="entry name" value="Glyco_trans_1"/>
</dbReference>
<dbReference type="GO" id="GO:0016757">
    <property type="term" value="F:glycosyltransferase activity"/>
    <property type="evidence" value="ECO:0007669"/>
    <property type="project" value="UniProtKB-KW"/>
</dbReference>
<evidence type="ECO:0000256" key="2">
    <source>
        <dbReference type="ARBA" id="ARBA00022679"/>
    </source>
</evidence>
<dbReference type="PANTHER" id="PTHR12526:SF510">
    <property type="entry name" value="D-INOSITOL 3-PHOSPHATE GLYCOSYLTRANSFERASE"/>
    <property type="match status" value="1"/>
</dbReference>
<feature type="domain" description="Glycosyl transferase family 1" evidence="3">
    <location>
        <begin position="20"/>
        <end position="179"/>
    </location>
</feature>
<evidence type="ECO:0000313" key="5">
    <source>
        <dbReference type="Proteomes" id="UP000286862"/>
    </source>
</evidence>